<organism evidence="1 2">
    <name type="scientific">Elysia crispata</name>
    <name type="common">lettuce slug</name>
    <dbReference type="NCBI Taxonomy" id="231223"/>
    <lineage>
        <taxon>Eukaryota</taxon>
        <taxon>Metazoa</taxon>
        <taxon>Spiralia</taxon>
        <taxon>Lophotrochozoa</taxon>
        <taxon>Mollusca</taxon>
        <taxon>Gastropoda</taxon>
        <taxon>Heterobranchia</taxon>
        <taxon>Euthyneura</taxon>
        <taxon>Panpulmonata</taxon>
        <taxon>Sacoglossa</taxon>
        <taxon>Placobranchoidea</taxon>
        <taxon>Plakobranchidae</taxon>
        <taxon>Elysia</taxon>
    </lineage>
</organism>
<dbReference type="AlphaFoldDB" id="A0AAE1B404"/>
<evidence type="ECO:0000313" key="2">
    <source>
        <dbReference type="Proteomes" id="UP001283361"/>
    </source>
</evidence>
<keyword evidence="2" id="KW-1185">Reference proteome</keyword>
<accession>A0AAE1B404</accession>
<reference evidence="1" key="1">
    <citation type="journal article" date="2023" name="G3 (Bethesda)">
        <title>A reference genome for the long-term kleptoplast-retaining sea slug Elysia crispata morphotype clarki.</title>
        <authorList>
            <person name="Eastman K.E."/>
            <person name="Pendleton A.L."/>
            <person name="Shaikh M.A."/>
            <person name="Suttiyut T."/>
            <person name="Ogas R."/>
            <person name="Tomko P."/>
            <person name="Gavelis G."/>
            <person name="Widhalm J.R."/>
            <person name="Wisecaver J.H."/>
        </authorList>
    </citation>
    <scope>NUCLEOTIDE SEQUENCE</scope>
    <source>
        <strain evidence="1">ECLA1</strain>
    </source>
</reference>
<gene>
    <name evidence="1" type="ORF">RRG08_009514</name>
</gene>
<evidence type="ECO:0000313" key="1">
    <source>
        <dbReference type="EMBL" id="KAK3798192.1"/>
    </source>
</evidence>
<dbReference type="EMBL" id="JAWDGP010000708">
    <property type="protein sequence ID" value="KAK3798192.1"/>
    <property type="molecule type" value="Genomic_DNA"/>
</dbReference>
<sequence length="89" mass="9656">MLTLSSALTGHRSTYSASTATSVGSSCGFDQGITSATRERFYGMRHSTRLQILPLFSRDPTRSSESCGKHASPPSCNLMVLMPVGTRQW</sequence>
<protein>
    <submittedName>
        <fullName evidence="1">Uncharacterized protein</fullName>
    </submittedName>
</protein>
<comment type="caution">
    <text evidence="1">The sequence shown here is derived from an EMBL/GenBank/DDBJ whole genome shotgun (WGS) entry which is preliminary data.</text>
</comment>
<proteinExistence type="predicted"/>
<dbReference type="Proteomes" id="UP001283361">
    <property type="component" value="Unassembled WGS sequence"/>
</dbReference>
<name>A0AAE1B404_9GAST</name>